<gene>
    <name evidence="12" type="ORF">EDD18DRAFT_1460766</name>
</gene>
<dbReference type="PANTHER" id="PTHR46300">
    <property type="entry name" value="P450, PUTATIVE (EUROFUNG)-RELATED-RELATED"/>
    <property type="match status" value="1"/>
</dbReference>
<dbReference type="PRINTS" id="PR00463">
    <property type="entry name" value="EP450I"/>
</dbReference>
<comment type="caution">
    <text evidence="12">The sequence shown here is derived from an EMBL/GenBank/DDBJ whole genome shotgun (WGS) entry which is preliminary data.</text>
</comment>
<keyword evidence="13" id="KW-1185">Reference proteome</keyword>
<evidence type="ECO:0000313" key="13">
    <source>
        <dbReference type="Proteomes" id="UP001175228"/>
    </source>
</evidence>
<dbReference type="CDD" id="cd11065">
    <property type="entry name" value="CYP64-like"/>
    <property type="match status" value="1"/>
</dbReference>
<dbReference type="GO" id="GO:0004497">
    <property type="term" value="F:monooxygenase activity"/>
    <property type="evidence" value="ECO:0007669"/>
    <property type="project" value="UniProtKB-KW"/>
</dbReference>
<dbReference type="SUPFAM" id="SSF48264">
    <property type="entry name" value="Cytochrome P450"/>
    <property type="match status" value="1"/>
</dbReference>
<comment type="similarity">
    <text evidence="3 10">Belongs to the cytochrome P450 family.</text>
</comment>
<evidence type="ECO:0000313" key="12">
    <source>
        <dbReference type="EMBL" id="KAK0498705.1"/>
    </source>
</evidence>
<evidence type="ECO:0000256" key="4">
    <source>
        <dbReference type="ARBA" id="ARBA00022617"/>
    </source>
</evidence>
<dbReference type="PROSITE" id="PS00086">
    <property type="entry name" value="CYTOCHROME_P450"/>
    <property type="match status" value="1"/>
</dbReference>
<dbReference type="InterPro" id="IPR050364">
    <property type="entry name" value="Cytochrome_P450_fung"/>
</dbReference>
<evidence type="ECO:0000256" key="9">
    <source>
        <dbReference type="PIRSR" id="PIRSR602401-1"/>
    </source>
</evidence>
<keyword evidence="11" id="KW-0732">Signal</keyword>
<keyword evidence="4 9" id="KW-0349">Heme</keyword>
<evidence type="ECO:0000256" key="5">
    <source>
        <dbReference type="ARBA" id="ARBA00022723"/>
    </source>
</evidence>
<dbReference type="GO" id="GO:0020037">
    <property type="term" value="F:heme binding"/>
    <property type="evidence" value="ECO:0007669"/>
    <property type="project" value="InterPro"/>
</dbReference>
<dbReference type="InterPro" id="IPR002401">
    <property type="entry name" value="Cyt_P450_E_grp-I"/>
</dbReference>
<keyword evidence="6 10" id="KW-0560">Oxidoreductase</keyword>
<feature type="binding site" description="axial binding residue" evidence="9">
    <location>
        <position position="475"/>
    </location>
    <ligand>
        <name>heme</name>
        <dbReference type="ChEBI" id="CHEBI:30413"/>
    </ligand>
    <ligandPart>
        <name>Fe</name>
        <dbReference type="ChEBI" id="CHEBI:18248"/>
    </ligandPart>
</feature>
<keyword evidence="5 9" id="KW-0479">Metal-binding</keyword>
<feature type="chain" id="PRO_5041435553" evidence="11">
    <location>
        <begin position="25"/>
        <end position="545"/>
    </location>
</feature>
<evidence type="ECO:0000256" key="1">
    <source>
        <dbReference type="ARBA" id="ARBA00001971"/>
    </source>
</evidence>
<evidence type="ECO:0000256" key="7">
    <source>
        <dbReference type="ARBA" id="ARBA00023004"/>
    </source>
</evidence>
<evidence type="ECO:0000256" key="2">
    <source>
        <dbReference type="ARBA" id="ARBA00005179"/>
    </source>
</evidence>
<dbReference type="Pfam" id="PF00067">
    <property type="entry name" value="p450"/>
    <property type="match status" value="1"/>
</dbReference>
<evidence type="ECO:0000256" key="11">
    <source>
        <dbReference type="SAM" id="SignalP"/>
    </source>
</evidence>
<dbReference type="AlphaFoldDB" id="A0AA39UYU6"/>
<evidence type="ECO:0000256" key="6">
    <source>
        <dbReference type="ARBA" id="ARBA00023002"/>
    </source>
</evidence>
<dbReference type="EMBL" id="JAUEPU010000010">
    <property type="protein sequence ID" value="KAK0498705.1"/>
    <property type="molecule type" value="Genomic_DNA"/>
</dbReference>
<evidence type="ECO:0000256" key="8">
    <source>
        <dbReference type="ARBA" id="ARBA00023033"/>
    </source>
</evidence>
<feature type="signal peptide" evidence="11">
    <location>
        <begin position="1"/>
        <end position="24"/>
    </location>
</feature>
<comment type="cofactor">
    <cofactor evidence="1 9">
        <name>heme</name>
        <dbReference type="ChEBI" id="CHEBI:30413"/>
    </cofactor>
</comment>
<evidence type="ECO:0000256" key="3">
    <source>
        <dbReference type="ARBA" id="ARBA00010617"/>
    </source>
</evidence>
<dbReference type="PANTHER" id="PTHR46300:SF7">
    <property type="entry name" value="P450, PUTATIVE (EUROFUNG)-RELATED"/>
    <property type="match status" value="1"/>
</dbReference>
<dbReference type="PRINTS" id="PR00385">
    <property type="entry name" value="P450"/>
</dbReference>
<dbReference type="Proteomes" id="UP001175228">
    <property type="component" value="Unassembled WGS sequence"/>
</dbReference>
<reference evidence="12" key="1">
    <citation type="submission" date="2023-06" db="EMBL/GenBank/DDBJ databases">
        <authorList>
            <consortium name="Lawrence Berkeley National Laboratory"/>
            <person name="Ahrendt S."/>
            <person name="Sahu N."/>
            <person name="Indic B."/>
            <person name="Wong-Bajracharya J."/>
            <person name="Merenyi Z."/>
            <person name="Ke H.-M."/>
            <person name="Monk M."/>
            <person name="Kocsube S."/>
            <person name="Drula E."/>
            <person name="Lipzen A."/>
            <person name="Balint B."/>
            <person name="Henrissat B."/>
            <person name="Andreopoulos B."/>
            <person name="Martin F.M."/>
            <person name="Harder C.B."/>
            <person name="Rigling D."/>
            <person name="Ford K.L."/>
            <person name="Foster G.D."/>
            <person name="Pangilinan J."/>
            <person name="Papanicolaou A."/>
            <person name="Barry K."/>
            <person name="LaButti K."/>
            <person name="Viragh M."/>
            <person name="Koriabine M."/>
            <person name="Yan M."/>
            <person name="Riley R."/>
            <person name="Champramary S."/>
            <person name="Plett K.L."/>
            <person name="Tsai I.J."/>
            <person name="Slot J."/>
            <person name="Sipos G."/>
            <person name="Plett J."/>
            <person name="Nagy L.G."/>
            <person name="Grigoriev I.V."/>
        </authorList>
    </citation>
    <scope>NUCLEOTIDE SEQUENCE</scope>
    <source>
        <strain evidence="12">HWK02</strain>
    </source>
</reference>
<proteinExistence type="inferred from homology"/>
<keyword evidence="7 9" id="KW-0408">Iron</keyword>
<dbReference type="Gene3D" id="1.10.630.10">
    <property type="entry name" value="Cytochrome P450"/>
    <property type="match status" value="1"/>
</dbReference>
<evidence type="ECO:0000256" key="10">
    <source>
        <dbReference type="RuleBase" id="RU000461"/>
    </source>
</evidence>
<dbReference type="GO" id="GO:0005506">
    <property type="term" value="F:iron ion binding"/>
    <property type="evidence" value="ECO:0007669"/>
    <property type="project" value="InterPro"/>
</dbReference>
<name>A0AA39UYU6_9AGAR</name>
<accession>A0AA39UYU6</accession>
<dbReference type="InterPro" id="IPR017972">
    <property type="entry name" value="Cyt_P450_CS"/>
</dbReference>
<dbReference type="GO" id="GO:0016705">
    <property type="term" value="F:oxidoreductase activity, acting on paired donors, with incorporation or reduction of molecular oxygen"/>
    <property type="evidence" value="ECO:0007669"/>
    <property type="project" value="InterPro"/>
</dbReference>
<dbReference type="InterPro" id="IPR001128">
    <property type="entry name" value="Cyt_P450"/>
</dbReference>
<protein>
    <submittedName>
        <fullName evidence="12">Cytochrome P450</fullName>
    </submittedName>
</protein>
<comment type="pathway">
    <text evidence="2">Secondary metabolite biosynthesis.</text>
</comment>
<keyword evidence="8 10" id="KW-0503">Monooxygenase</keyword>
<dbReference type="InterPro" id="IPR036396">
    <property type="entry name" value="Cyt_P450_sf"/>
</dbReference>
<organism evidence="12 13">
    <name type="scientific">Armillaria luteobubalina</name>
    <dbReference type="NCBI Taxonomy" id="153913"/>
    <lineage>
        <taxon>Eukaryota</taxon>
        <taxon>Fungi</taxon>
        <taxon>Dikarya</taxon>
        <taxon>Basidiomycota</taxon>
        <taxon>Agaricomycotina</taxon>
        <taxon>Agaricomycetes</taxon>
        <taxon>Agaricomycetidae</taxon>
        <taxon>Agaricales</taxon>
        <taxon>Marasmiineae</taxon>
        <taxon>Physalacriaceae</taxon>
        <taxon>Armillaria</taxon>
    </lineage>
</organism>
<sequence>MDSTSLAVVVWVILLVLWLRRTFGRRSLPLPPAPPGYPVIGNILDLANNDVHIRASHWSRNFDDDVISLKVLGKTMIILNSSTAVADLFDKRASNYSDRPDMPMIVDLMGTSRCGAVQEQLFLDVCYIGWDWTFALMRYGPRWKEHRRVFNNHFNIGTSGASEDRHIQLRICRELLSLMFQSPSEYLENLRHYTGHIILKRTYGHTVVDEKDPYIRLVEAASQSTSEGVSLLPNSLMTAVLISLVAAVPGAFLVDLFPSMKYIPEWFPGAQFKRKARQWRKLSEAMINAPYDMAKGKFDEGNAEPCFVSACLEQNKTASGQGLSEELIKDTAAVAYAAGADTSVSTLTTFILAMTLNPDVQKAAQAELDALLGGERLPDFSDKTRLPYVTAILKEVLRWIPVLPMAVPHRAINADTYKGYYIPAGAFVYGNAWAILHNPDIFADPETFRPDRFIENPSLLNPIDNGVFGFGRRACAGRVMALDTIWIAMASILAVFDISKAVDEQGNEITPPVKLSPGTISHPAPFPCIIKPRSKAALELITQDD</sequence>